<dbReference type="Proteomes" id="UP000695022">
    <property type="component" value="Unplaced"/>
</dbReference>
<dbReference type="GeneID" id="106817507"/>
<sequence length="311" mass="34822">MLELEAKQLKQSLKQTIQQDIHQLSEALDKTLDETETLRAKLGGATAEVSCWKSRLEAKQQILEEEKEEKCHLRCEAQLLSNQLGQQSEYCVSLGSALATLLWRVSQTESSTHAMLQGSKVDDFLRLVVGTLDSYVQTYNDDTPCTQMVEDSEESHFVLALCGIITNIAAVPYGRHFLMGNVSGRELVEMYTDVLRSISPPSFPKLRKLLLMALYNVSINKEGLKLLSQSHGIIGRLAYTVTSDTCEGNREHALRLIQSLVYEMQSPGLLQELLEVLPRPTLQELSEVTHGNLQKGIIEMMTDLVALTRES</sequence>
<dbReference type="InterPro" id="IPR039584">
    <property type="entry name" value="HSF2BP"/>
</dbReference>
<reference evidence="3" key="1">
    <citation type="submission" date="2025-08" db="UniProtKB">
        <authorList>
            <consortium name="RefSeq"/>
        </authorList>
    </citation>
    <scope>IDENTIFICATION</scope>
</reference>
<evidence type="ECO:0000313" key="2">
    <source>
        <dbReference type="Proteomes" id="UP000695022"/>
    </source>
</evidence>
<evidence type="ECO:0000313" key="3">
    <source>
        <dbReference type="RefSeq" id="XP_014677661.1"/>
    </source>
</evidence>
<dbReference type="Gene3D" id="1.25.10.10">
    <property type="entry name" value="Leucine-rich Repeat Variant"/>
    <property type="match status" value="1"/>
</dbReference>
<proteinExistence type="predicted"/>
<organism evidence="2 3">
    <name type="scientific">Priapulus caudatus</name>
    <name type="common">Priapulid worm</name>
    <dbReference type="NCBI Taxonomy" id="37621"/>
    <lineage>
        <taxon>Eukaryota</taxon>
        <taxon>Metazoa</taxon>
        <taxon>Ecdysozoa</taxon>
        <taxon>Scalidophora</taxon>
        <taxon>Priapulida</taxon>
        <taxon>Priapulimorpha</taxon>
        <taxon>Priapulimorphida</taxon>
        <taxon>Priapulidae</taxon>
        <taxon>Priapulus</taxon>
    </lineage>
</organism>
<feature type="coiled-coil region" evidence="1">
    <location>
        <begin position="14"/>
        <end position="69"/>
    </location>
</feature>
<evidence type="ECO:0000256" key="1">
    <source>
        <dbReference type="SAM" id="Coils"/>
    </source>
</evidence>
<gene>
    <name evidence="3" type="primary">LOC106817507</name>
</gene>
<protein>
    <submittedName>
        <fullName evidence="3">Heat shock factor 2-binding protein-like</fullName>
    </submittedName>
</protein>
<dbReference type="SUPFAM" id="SSF48371">
    <property type="entry name" value="ARM repeat"/>
    <property type="match status" value="1"/>
</dbReference>
<keyword evidence="2" id="KW-1185">Reference proteome</keyword>
<accession>A0ABM1EZP0</accession>
<dbReference type="InterPro" id="IPR016024">
    <property type="entry name" value="ARM-type_fold"/>
</dbReference>
<dbReference type="PANTHER" id="PTHR15434:SF2">
    <property type="entry name" value="HEAT SHOCK FACTOR 2-BINDING PROTEIN"/>
    <property type="match status" value="1"/>
</dbReference>
<dbReference type="InterPro" id="IPR011989">
    <property type="entry name" value="ARM-like"/>
</dbReference>
<dbReference type="PANTHER" id="PTHR15434">
    <property type="entry name" value="HEAT SHOCK FACTOR 2-BINDING PROTEIN"/>
    <property type="match status" value="1"/>
</dbReference>
<dbReference type="RefSeq" id="XP_014677661.1">
    <property type="nucleotide sequence ID" value="XM_014822175.1"/>
</dbReference>
<name>A0ABM1EZP0_PRICU</name>
<keyword evidence="1" id="KW-0175">Coiled coil</keyword>